<reference evidence="2 3" key="1">
    <citation type="submission" date="2014-06" db="EMBL/GenBank/DDBJ databases">
        <title>Evolutionary Origins and Diversification of the Mycorrhizal Mutualists.</title>
        <authorList>
            <consortium name="DOE Joint Genome Institute"/>
            <consortium name="Mycorrhizal Genomics Consortium"/>
            <person name="Kohler A."/>
            <person name="Kuo A."/>
            <person name="Nagy L.G."/>
            <person name="Floudas D."/>
            <person name="Copeland A."/>
            <person name="Barry K.W."/>
            <person name="Cichocki N."/>
            <person name="Veneault-Fourrey C."/>
            <person name="LaButti K."/>
            <person name="Lindquist E.A."/>
            <person name="Lipzen A."/>
            <person name="Lundell T."/>
            <person name="Morin E."/>
            <person name="Murat C."/>
            <person name="Riley R."/>
            <person name="Ohm R."/>
            <person name="Sun H."/>
            <person name="Tunlid A."/>
            <person name="Henrissat B."/>
            <person name="Grigoriev I.V."/>
            <person name="Hibbett D.S."/>
            <person name="Martin F."/>
        </authorList>
    </citation>
    <scope>NUCLEOTIDE SEQUENCE [LARGE SCALE GENOMIC DNA]</scope>
    <source>
        <strain evidence="2 3">SS14</strain>
    </source>
</reference>
<evidence type="ECO:0000256" key="1">
    <source>
        <dbReference type="SAM" id="MobiDB-lite"/>
    </source>
</evidence>
<evidence type="ECO:0000313" key="3">
    <source>
        <dbReference type="Proteomes" id="UP000054279"/>
    </source>
</evidence>
<dbReference type="AlphaFoldDB" id="A0A0C9UMF6"/>
<dbReference type="HOGENOM" id="CLU_2074608_0_0_1"/>
<feature type="region of interest" description="Disordered" evidence="1">
    <location>
        <begin position="36"/>
        <end position="93"/>
    </location>
</feature>
<name>A0A0C9UMF6_SPHS4</name>
<organism evidence="2 3">
    <name type="scientific">Sphaerobolus stellatus (strain SS14)</name>
    <dbReference type="NCBI Taxonomy" id="990650"/>
    <lineage>
        <taxon>Eukaryota</taxon>
        <taxon>Fungi</taxon>
        <taxon>Dikarya</taxon>
        <taxon>Basidiomycota</taxon>
        <taxon>Agaricomycotina</taxon>
        <taxon>Agaricomycetes</taxon>
        <taxon>Phallomycetidae</taxon>
        <taxon>Geastrales</taxon>
        <taxon>Sphaerobolaceae</taxon>
        <taxon>Sphaerobolus</taxon>
    </lineage>
</organism>
<evidence type="ECO:0000313" key="2">
    <source>
        <dbReference type="EMBL" id="KIJ36034.1"/>
    </source>
</evidence>
<keyword evidence="3" id="KW-1185">Reference proteome</keyword>
<dbReference type="EMBL" id="KN837182">
    <property type="protein sequence ID" value="KIJ36034.1"/>
    <property type="molecule type" value="Genomic_DNA"/>
</dbReference>
<protein>
    <submittedName>
        <fullName evidence="2">Uncharacterized protein</fullName>
    </submittedName>
</protein>
<proteinExistence type="predicted"/>
<gene>
    <name evidence="2" type="ORF">M422DRAFT_261582</name>
</gene>
<sequence length="118" mass="12960">MDFDDDLKDASMEILMAMTPDDLLLNRVVDPSFKPVEGRCQPPVDTAATPDTVVQPAQPQPVPLQPSQPRLAPSQPSQPHPAPSQPSQSHPSLILRRTSCLSFSLTTRFNLLHRNNGL</sequence>
<dbReference type="Proteomes" id="UP000054279">
    <property type="component" value="Unassembled WGS sequence"/>
</dbReference>
<accession>A0A0C9UMF6</accession>